<feature type="domain" description="YcaO" evidence="1">
    <location>
        <begin position="63"/>
        <end position="382"/>
    </location>
</feature>
<dbReference type="PROSITE" id="PS51664">
    <property type="entry name" value="YCAO"/>
    <property type="match status" value="1"/>
</dbReference>
<evidence type="ECO:0000313" key="2">
    <source>
        <dbReference type="EMBL" id="KIZ15677.1"/>
    </source>
</evidence>
<gene>
    <name evidence="2" type="ORF">SNA_25385</name>
</gene>
<dbReference type="AlphaFoldDB" id="A0A0D7CJS1"/>
<proteinExistence type="predicted"/>
<dbReference type="Gene3D" id="3.30.1330.230">
    <property type="match status" value="1"/>
</dbReference>
<dbReference type="InterPro" id="IPR003776">
    <property type="entry name" value="YcaO-like_dom"/>
</dbReference>
<evidence type="ECO:0000313" key="3">
    <source>
        <dbReference type="Proteomes" id="UP000032458"/>
    </source>
</evidence>
<dbReference type="RefSeq" id="WP_030065831.1">
    <property type="nucleotide sequence ID" value="NZ_JRKI01000032.1"/>
</dbReference>
<dbReference type="PANTHER" id="PTHR37809:SF1">
    <property type="entry name" value="RIBOSOMAL PROTEIN S12 METHYLTHIOTRANSFERASE ACCESSORY FACTOR YCAO"/>
    <property type="match status" value="1"/>
</dbReference>
<dbReference type="Pfam" id="PF02624">
    <property type="entry name" value="YcaO"/>
    <property type="match status" value="1"/>
</dbReference>
<comment type="caution">
    <text evidence="2">The sequence shown here is derived from an EMBL/GenBank/DDBJ whole genome shotgun (WGS) entry which is preliminary data.</text>
</comment>
<accession>A0A0D7CJS1</accession>
<protein>
    <recommendedName>
        <fullName evidence="1">YcaO domain-containing protein</fullName>
    </recommendedName>
</protein>
<dbReference type="NCBIfam" id="TIGR00702">
    <property type="entry name" value="YcaO-type kinase domain"/>
    <property type="match status" value="1"/>
</dbReference>
<dbReference type="Gene3D" id="3.30.160.660">
    <property type="match status" value="1"/>
</dbReference>
<name>A0A0D7CJS1_9ACTN</name>
<dbReference type="PANTHER" id="PTHR37809">
    <property type="entry name" value="RIBOSOMAL PROTEIN S12 METHYLTHIOTRANSFERASE ACCESSORY FACTOR YCAO"/>
    <property type="match status" value="1"/>
</dbReference>
<sequence length="382" mass="41321">MTAIVLVGTVRARTPEETWQILAGQMERLGITRVAQITGLDYLGIPVWTAIRPSARTLVTSQGKGASDLLAKISAVLESAELWHAEQPLAAAARGTHRDLGVPYPMNALPVKLDHDSLPDTPLDWALGTGLTSGRSTLVPADLVRRHLRRDVVVPNIFHVTSNGLACGNTAGEATVHALFEVIERDVLHRDYVSGGGHRTLINPGSVEDRYCRDLIDRFQDARMFLEIALVDSAYEIPVCAVYIWSEDYPILFAGSGCHRDPRIALSRALTEAAQSRLTCIAGTRDDLESHEHAFAARPPRPEHAGPSTGDWAALTARYGPAERDFPAETAAVAARVASVTGYEPIAVDVSRSDAYAAVKVAAPGLEMRITRSIPRPGKRHG</sequence>
<dbReference type="Proteomes" id="UP000032458">
    <property type="component" value="Unassembled WGS sequence"/>
</dbReference>
<dbReference type="PATRIC" id="fig|1240678.4.peg.5397"/>
<organism evidence="2 3">
    <name type="scientific">Streptomyces natalensis ATCC 27448</name>
    <dbReference type="NCBI Taxonomy" id="1240678"/>
    <lineage>
        <taxon>Bacteria</taxon>
        <taxon>Bacillati</taxon>
        <taxon>Actinomycetota</taxon>
        <taxon>Actinomycetes</taxon>
        <taxon>Kitasatosporales</taxon>
        <taxon>Streptomycetaceae</taxon>
        <taxon>Streptomyces</taxon>
    </lineage>
</organism>
<keyword evidence="3" id="KW-1185">Reference proteome</keyword>
<reference evidence="2 3" key="1">
    <citation type="submission" date="2014-09" db="EMBL/GenBank/DDBJ databases">
        <title>Draft genome sequence of Streptomyces natalensis ATCC 27448, producer of the antifungal pimaricin.</title>
        <authorList>
            <person name="Mendes M.V."/>
            <person name="Beites T."/>
            <person name="Pires S."/>
            <person name="Santos C.L."/>
            <person name="Moradas-Ferreira P."/>
        </authorList>
    </citation>
    <scope>NUCLEOTIDE SEQUENCE [LARGE SCALE GENOMIC DNA]</scope>
    <source>
        <strain evidence="2 3">ATCC 27448</strain>
    </source>
</reference>
<dbReference type="Gene3D" id="3.30.40.250">
    <property type="match status" value="1"/>
</dbReference>
<dbReference type="EMBL" id="JRKI01000032">
    <property type="protein sequence ID" value="KIZ15677.1"/>
    <property type="molecule type" value="Genomic_DNA"/>
</dbReference>
<evidence type="ECO:0000259" key="1">
    <source>
        <dbReference type="PROSITE" id="PS51664"/>
    </source>
</evidence>